<keyword evidence="2 3" id="KW-0802">TPR repeat</keyword>
<dbReference type="EMBL" id="CAJOBC010015511">
    <property type="protein sequence ID" value="CAF4024208.1"/>
    <property type="molecule type" value="Genomic_DNA"/>
</dbReference>
<evidence type="ECO:0000313" key="4">
    <source>
        <dbReference type="EMBL" id="CAF1253423.1"/>
    </source>
</evidence>
<feature type="repeat" description="TPR" evidence="3">
    <location>
        <begin position="553"/>
        <end position="586"/>
    </location>
</feature>
<accession>A0A815AE47</accession>
<dbReference type="SMART" id="SM00028">
    <property type="entry name" value="TPR"/>
    <property type="match status" value="6"/>
</dbReference>
<evidence type="ECO:0000313" key="5">
    <source>
        <dbReference type="EMBL" id="CAF4024208.1"/>
    </source>
</evidence>
<gene>
    <name evidence="4" type="ORF">GPM918_LOCUS26244</name>
    <name evidence="5" type="ORF">SRO942_LOCUS26355</name>
</gene>
<dbReference type="PANTHER" id="PTHR45641">
    <property type="entry name" value="TETRATRICOPEPTIDE REPEAT PROTEIN (AFU_ORTHOLOGUE AFUA_6G03870)"/>
    <property type="match status" value="1"/>
</dbReference>
<organism evidence="4 6">
    <name type="scientific">Didymodactylos carnosus</name>
    <dbReference type="NCBI Taxonomy" id="1234261"/>
    <lineage>
        <taxon>Eukaryota</taxon>
        <taxon>Metazoa</taxon>
        <taxon>Spiralia</taxon>
        <taxon>Gnathifera</taxon>
        <taxon>Rotifera</taxon>
        <taxon>Eurotatoria</taxon>
        <taxon>Bdelloidea</taxon>
        <taxon>Philodinida</taxon>
        <taxon>Philodinidae</taxon>
        <taxon>Didymodactylos</taxon>
    </lineage>
</organism>
<dbReference type="Gene3D" id="1.25.40.10">
    <property type="entry name" value="Tetratricopeptide repeat domain"/>
    <property type="match status" value="3"/>
</dbReference>
<proteinExistence type="predicted"/>
<keyword evidence="1" id="KW-0677">Repeat</keyword>
<reference evidence="4" key="1">
    <citation type="submission" date="2021-02" db="EMBL/GenBank/DDBJ databases">
        <authorList>
            <person name="Nowell W R."/>
        </authorList>
    </citation>
    <scope>NUCLEOTIDE SEQUENCE</scope>
</reference>
<dbReference type="SUPFAM" id="SSF48452">
    <property type="entry name" value="TPR-like"/>
    <property type="match status" value="2"/>
</dbReference>
<dbReference type="PANTHER" id="PTHR45641:SF19">
    <property type="entry name" value="NEPHROCYSTIN-3"/>
    <property type="match status" value="1"/>
</dbReference>
<name>A0A815AE47_9BILA</name>
<dbReference type="EMBL" id="CAJNOQ010010494">
    <property type="protein sequence ID" value="CAF1253423.1"/>
    <property type="molecule type" value="Genomic_DNA"/>
</dbReference>
<dbReference type="Proteomes" id="UP000681722">
    <property type="component" value="Unassembled WGS sequence"/>
</dbReference>
<feature type="repeat" description="TPR" evidence="3">
    <location>
        <begin position="717"/>
        <end position="750"/>
    </location>
</feature>
<evidence type="ECO:0000313" key="6">
    <source>
        <dbReference type="Proteomes" id="UP000663829"/>
    </source>
</evidence>
<dbReference type="Proteomes" id="UP000663829">
    <property type="component" value="Unassembled WGS sequence"/>
</dbReference>
<dbReference type="InterPro" id="IPR011990">
    <property type="entry name" value="TPR-like_helical_dom_sf"/>
</dbReference>
<keyword evidence="6" id="KW-1185">Reference proteome</keyword>
<protein>
    <submittedName>
        <fullName evidence="4">Uncharacterized protein</fullName>
    </submittedName>
</protein>
<dbReference type="PROSITE" id="PS50005">
    <property type="entry name" value="TPR"/>
    <property type="match status" value="3"/>
</dbReference>
<evidence type="ECO:0000256" key="3">
    <source>
        <dbReference type="PROSITE-ProRule" id="PRU00339"/>
    </source>
</evidence>
<comment type="caution">
    <text evidence="4">The sequence shown here is derived from an EMBL/GenBank/DDBJ whole genome shotgun (WGS) entry which is preliminary data.</text>
</comment>
<dbReference type="PROSITE" id="PS50293">
    <property type="entry name" value="TPR_REGION"/>
    <property type="match status" value="1"/>
</dbReference>
<sequence>MFRCDLRLDEVDENLEHITVICLDKNINDKSVASIHIQESLIELNNYVLFYTDVQLCIDYIRSIKDEKILLIVSGSFSRKILPCIHSLSTIHSIYLFCANRHYHTNLLDEYTKIIEIHNDEKPLVESIKITLSLMSKQSLAFSIFDQQQHDLSQYSPEFLWYQLLMDILKQLPENKYSKTEILDTCSDYYRLNDLMLEKIDQFKKTYTPDKAIEWYRPDSFVYQLVTKAIRTKNVDILYLLRFYLVDLEAQLLQEHKHKNARTILKCFYGSLLNAQELINIKNAVGQLISINEFFFATKTINGALDSIPNNKNHLEKYVLEIKLYPRLKTVIFAFTDDEILFGIGGVFKVEHFEYNQEIKAWNIQLAATDSLATTVKDYLYYTRQEMEDYSSTIIFGRLLLNELNEFNKGKNFFSLLKRTLPDIHEDIPAVWNNIAIIEERNENFDLALQHYKQTYDLRRNRLLPNHPLIAHSLHNIGIIYYKIHEYEQALVSYMKALEIYRLNYPNDHVDKAQLLDAIGLLYGVMDEYDLAIDYLIKAQDMFEKTEHYQQQTSSLAKIGIIYEENKDYDRALNYYRQQYELNEKYIPTNNQELITNFNWIIDVYKKNDDYDSALDYCRENLTNIPEGNHLRSGHILKAIAHLLLIKDEREQAWQYYQKALVSFEKCHPSENLAMIDCLKMLSAFYADECQFDQALAKRKKLLNLQKQIYPLSLDLAFSYRFIGEIYFEMKMYTDALYYFTKALKLYETFDEQQDTIGEIQINIAYLTRQQTSQGSFEDLSSTELIIAQSSDEGISGHHLKNLTKSKHKQFFKKFFYK</sequence>
<dbReference type="OrthoDB" id="5986190at2759"/>
<dbReference type="InterPro" id="IPR019734">
    <property type="entry name" value="TPR_rpt"/>
</dbReference>
<dbReference type="Pfam" id="PF13424">
    <property type="entry name" value="TPR_12"/>
    <property type="match status" value="3"/>
</dbReference>
<evidence type="ECO:0000256" key="1">
    <source>
        <dbReference type="ARBA" id="ARBA00022737"/>
    </source>
</evidence>
<feature type="repeat" description="TPR" evidence="3">
    <location>
        <begin position="471"/>
        <end position="504"/>
    </location>
</feature>
<dbReference type="AlphaFoldDB" id="A0A815AE47"/>
<evidence type="ECO:0000256" key="2">
    <source>
        <dbReference type="ARBA" id="ARBA00022803"/>
    </source>
</evidence>